<dbReference type="PANTHER" id="PTHR12812:SF0">
    <property type="entry name" value="HEPARAN-SULFATE 6-O-SULFOTRANSFERASE"/>
    <property type="match status" value="1"/>
</dbReference>
<keyword evidence="7" id="KW-0325">Glycoprotein</keyword>
<dbReference type="Pfam" id="PF03567">
    <property type="entry name" value="Sulfotransfer_2"/>
    <property type="match status" value="1"/>
</dbReference>
<dbReference type="InterPro" id="IPR027417">
    <property type="entry name" value="P-loop_NTPase"/>
</dbReference>
<evidence type="ECO:0000313" key="10">
    <source>
        <dbReference type="RefSeq" id="XP_014675235.1"/>
    </source>
</evidence>
<keyword evidence="6 8" id="KW-0472">Membrane</keyword>
<dbReference type="Gene3D" id="3.40.50.300">
    <property type="entry name" value="P-loop containing nucleotide triphosphate hydrolases"/>
    <property type="match status" value="1"/>
</dbReference>
<evidence type="ECO:0000256" key="4">
    <source>
        <dbReference type="ARBA" id="ARBA00022692"/>
    </source>
</evidence>
<comment type="catalytic activity">
    <reaction evidence="8">
        <text>alpha-D-glucosaminyl-[heparan sulfate](n) + 3'-phosphoadenylyl sulfate = 6-sulfo-alpha-D-glucosaminyl-[heparan sulfate](n) + adenosine 3',5'-bisphosphate + H(+)</text>
        <dbReference type="Rhea" id="RHEA:56604"/>
        <dbReference type="Rhea" id="RHEA-COMP:9830"/>
        <dbReference type="Rhea" id="RHEA-COMP:14621"/>
        <dbReference type="ChEBI" id="CHEBI:15378"/>
        <dbReference type="ChEBI" id="CHEBI:58339"/>
        <dbReference type="ChEBI" id="CHEBI:58343"/>
        <dbReference type="ChEBI" id="CHEBI:58388"/>
        <dbReference type="ChEBI" id="CHEBI:140604"/>
    </reaction>
</comment>
<comment type="function">
    <text evidence="8">6-O-sulfation enzyme which catalyzes the transfer of sulfate from 3'-phosphoadenosine 5'-phosphosulfate (PAPS) to position 6 of the N-sulfoglucosamine residue (GlcNS) of heparan sulfate.</text>
</comment>
<dbReference type="InterPro" id="IPR010635">
    <property type="entry name" value="Heparan_SO4-6-sulfoTrfase"/>
</dbReference>
<sequence>MAIMEKVETHRSRLRYFYVTMLREPMLRFISEYRHVQRGANWPQQHMCNGRMPTAEEILSCHDTDGWENVTLDAFLACESNNAFNRQTRMLADLPLSGCYERGAMTATERYRVMLASAKRNLDNLAFFGLAEQQELTQFLFEQTFKLRFTVAFAQTNGSSWRMGVTQAQSDRVRAGNALDTELYRHAESVFAERVAATKARFPAAYERFMKKVNASDASRRGSRAKASYTEPREGKLY</sequence>
<evidence type="ECO:0000256" key="2">
    <source>
        <dbReference type="ARBA" id="ARBA00010109"/>
    </source>
</evidence>
<accession>A0ABM1ESR4</accession>
<keyword evidence="4" id="KW-0812">Transmembrane</keyword>
<dbReference type="RefSeq" id="XP_014675235.1">
    <property type="nucleotide sequence ID" value="XM_014819749.1"/>
</dbReference>
<evidence type="ECO:0000256" key="5">
    <source>
        <dbReference type="ARBA" id="ARBA00022989"/>
    </source>
</evidence>
<dbReference type="PANTHER" id="PTHR12812">
    <property type="entry name" value="HEPARAN SULFATE 6-O-SULFOTRANSFERASE 3"/>
    <property type="match status" value="1"/>
</dbReference>
<comment type="subcellular location">
    <subcellularLocation>
        <location evidence="1">Membrane</location>
        <topology evidence="1">Single-pass membrane protein</topology>
    </subcellularLocation>
    <subcellularLocation>
        <location evidence="8">Membrane</location>
        <topology evidence="8">Single-pass type II membrane protein</topology>
    </subcellularLocation>
</comment>
<protein>
    <recommendedName>
        <fullName evidence="8">Heparan-sulfate 6-O-sulfotransferase</fullName>
        <ecNumber evidence="8">2.8.2.-</ecNumber>
    </recommendedName>
</protein>
<keyword evidence="5" id="KW-1133">Transmembrane helix</keyword>
<proteinExistence type="inferred from homology"/>
<evidence type="ECO:0000256" key="1">
    <source>
        <dbReference type="ARBA" id="ARBA00004167"/>
    </source>
</evidence>
<evidence type="ECO:0000313" key="9">
    <source>
        <dbReference type="Proteomes" id="UP000695022"/>
    </source>
</evidence>
<dbReference type="Proteomes" id="UP000695022">
    <property type="component" value="Unplaced"/>
</dbReference>
<comment type="similarity">
    <text evidence="2 8">Belongs to the sulfotransferase 6 family.</text>
</comment>
<dbReference type="EC" id="2.8.2.-" evidence="8"/>
<name>A0ABM1ESR4_PRICU</name>
<keyword evidence="8" id="KW-0735">Signal-anchor</keyword>
<dbReference type="InterPro" id="IPR005331">
    <property type="entry name" value="Sulfotransferase"/>
</dbReference>
<dbReference type="GeneID" id="106815304"/>
<evidence type="ECO:0000256" key="8">
    <source>
        <dbReference type="RuleBase" id="RU364122"/>
    </source>
</evidence>
<evidence type="ECO:0000256" key="6">
    <source>
        <dbReference type="ARBA" id="ARBA00023136"/>
    </source>
</evidence>
<gene>
    <name evidence="10" type="primary">LOC106815304</name>
</gene>
<organism evidence="9 10">
    <name type="scientific">Priapulus caudatus</name>
    <name type="common">Priapulid worm</name>
    <dbReference type="NCBI Taxonomy" id="37621"/>
    <lineage>
        <taxon>Eukaryota</taxon>
        <taxon>Metazoa</taxon>
        <taxon>Ecdysozoa</taxon>
        <taxon>Scalidophora</taxon>
        <taxon>Priapulida</taxon>
        <taxon>Priapulimorpha</taxon>
        <taxon>Priapulimorphida</taxon>
        <taxon>Priapulidae</taxon>
        <taxon>Priapulus</taxon>
    </lineage>
</organism>
<evidence type="ECO:0000256" key="3">
    <source>
        <dbReference type="ARBA" id="ARBA00022679"/>
    </source>
</evidence>
<keyword evidence="9" id="KW-1185">Reference proteome</keyword>
<keyword evidence="3 8" id="KW-0808">Transferase</keyword>
<evidence type="ECO:0000256" key="7">
    <source>
        <dbReference type="ARBA" id="ARBA00023180"/>
    </source>
</evidence>
<reference evidence="10" key="1">
    <citation type="submission" date="2025-08" db="UniProtKB">
        <authorList>
            <consortium name="RefSeq"/>
        </authorList>
    </citation>
    <scope>IDENTIFICATION</scope>
</reference>